<feature type="region of interest" description="Disordered" evidence="1">
    <location>
        <begin position="1"/>
        <end position="23"/>
    </location>
</feature>
<evidence type="ECO:0000313" key="3">
    <source>
        <dbReference type="Proteomes" id="UP000005801"/>
    </source>
</evidence>
<dbReference type="AlphaFoldDB" id="A6GHH2"/>
<proteinExistence type="predicted"/>
<comment type="caution">
    <text evidence="2">The sequence shown here is derived from an EMBL/GenBank/DDBJ whole genome shotgun (WGS) entry which is preliminary data.</text>
</comment>
<accession>A6GHH2</accession>
<dbReference type="Proteomes" id="UP000005801">
    <property type="component" value="Unassembled WGS sequence"/>
</dbReference>
<sequence length="23" mass="2452">MYDSPATSYGDPGGLKLQVINPQ</sequence>
<keyword evidence="3" id="KW-1185">Reference proteome</keyword>
<dbReference type="EMBL" id="ABCS01000119">
    <property type="protein sequence ID" value="EDM74689.1"/>
    <property type="molecule type" value="Genomic_DNA"/>
</dbReference>
<organism evidence="2 3">
    <name type="scientific">Plesiocystis pacifica SIR-1</name>
    <dbReference type="NCBI Taxonomy" id="391625"/>
    <lineage>
        <taxon>Bacteria</taxon>
        <taxon>Pseudomonadati</taxon>
        <taxon>Myxococcota</taxon>
        <taxon>Polyangia</taxon>
        <taxon>Nannocystales</taxon>
        <taxon>Nannocystaceae</taxon>
        <taxon>Plesiocystis</taxon>
    </lineage>
</organism>
<dbReference type="STRING" id="391625.PPSIR1_06591"/>
<evidence type="ECO:0000313" key="2">
    <source>
        <dbReference type="EMBL" id="EDM74689.1"/>
    </source>
</evidence>
<gene>
    <name evidence="2" type="ORF">PPSIR1_06591</name>
</gene>
<evidence type="ECO:0000256" key="1">
    <source>
        <dbReference type="SAM" id="MobiDB-lite"/>
    </source>
</evidence>
<protein>
    <submittedName>
        <fullName evidence="2">Uncharacterized protein</fullName>
    </submittedName>
</protein>
<reference evidence="2 3" key="1">
    <citation type="submission" date="2007-06" db="EMBL/GenBank/DDBJ databases">
        <authorList>
            <person name="Shimkets L."/>
            <person name="Ferriera S."/>
            <person name="Johnson J."/>
            <person name="Kravitz S."/>
            <person name="Beeson K."/>
            <person name="Sutton G."/>
            <person name="Rogers Y.-H."/>
            <person name="Friedman R."/>
            <person name="Frazier M."/>
            <person name="Venter J.C."/>
        </authorList>
    </citation>
    <scope>NUCLEOTIDE SEQUENCE [LARGE SCALE GENOMIC DNA]</scope>
    <source>
        <strain evidence="2 3">SIR-1</strain>
    </source>
</reference>
<name>A6GHH2_9BACT</name>